<dbReference type="SMART" id="SM00487">
    <property type="entry name" value="DEXDc"/>
    <property type="match status" value="1"/>
</dbReference>
<evidence type="ECO:0000313" key="6">
    <source>
        <dbReference type="Proteomes" id="UP000730161"/>
    </source>
</evidence>
<dbReference type="InterPro" id="IPR055227">
    <property type="entry name" value="HRQ1_WHD"/>
</dbReference>
<evidence type="ECO:0000256" key="2">
    <source>
        <dbReference type="ARBA" id="ARBA00022840"/>
    </source>
</evidence>
<dbReference type="GO" id="GO:0043138">
    <property type="term" value="F:3'-5' DNA helicase activity"/>
    <property type="evidence" value="ECO:0007669"/>
    <property type="project" value="TreeGrafter"/>
</dbReference>
<dbReference type="CDD" id="cd17923">
    <property type="entry name" value="DEXHc_Hrq1-like"/>
    <property type="match status" value="1"/>
</dbReference>
<dbReference type="PROSITE" id="PS51192">
    <property type="entry name" value="HELICASE_ATP_BIND_1"/>
    <property type="match status" value="1"/>
</dbReference>
<protein>
    <recommendedName>
        <fullName evidence="7">DEAD/DEAH box helicase</fullName>
    </recommendedName>
</protein>
<evidence type="ECO:0000313" key="5">
    <source>
        <dbReference type="EMBL" id="MBR1368702.1"/>
    </source>
</evidence>
<gene>
    <name evidence="5" type="ORF">RJ53_03940</name>
</gene>
<organism evidence="5 6">
    <name type="scientific">Methanocalculus chunghsingensis</name>
    <dbReference type="NCBI Taxonomy" id="156457"/>
    <lineage>
        <taxon>Archaea</taxon>
        <taxon>Methanobacteriati</taxon>
        <taxon>Methanobacteriota</taxon>
        <taxon>Stenosarchaea group</taxon>
        <taxon>Methanomicrobia</taxon>
        <taxon>Methanomicrobiales</taxon>
        <taxon>Methanocalculaceae</taxon>
        <taxon>Methanocalculus</taxon>
    </lineage>
</organism>
<evidence type="ECO:0000256" key="1">
    <source>
        <dbReference type="ARBA" id="ARBA00022741"/>
    </source>
</evidence>
<dbReference type="InterPro" id="IPR011545">
    <property type="entry name" value="DEAD/DEAH_box_helicase_dom"/>
</dbReference>
<evidence type="ECO:0000259" key="4">
    <source>
        <dbReference type="PROSITE" id="PS51194"/>
    </source>
</evidence>
<sequence length="741" mass="81164">MREECGTPEDALSIHRIFGREARYATIPDPLHPRLRSWLINEGIRPYIHQAEAYERASAGEDILLATQTASGKTLAFALPIIDRLLSDPDGRALLLYPTKALARDQLAAFQAIDRAIGAGLSPAVYDGDTPRDARPGIRSGSRIIISNMHEIHHILSWRRQWADFFSGTAFVVIDEAHRYRGVFGSHIALLMRRLTRVLAYYDASPVFILASATLGNPEEFAERLCGRRVRIIAEDGSPQSPKNIVFYNPYLRNPGASLTSEVSRLLAIHMRYRHQTICFSPSRRLAEVITRRTREELAGDPALADRLRAYRAGYLADERREIEAGLKSGVLQGVVSTNALELGVDIGTLDAVLMAGYPGATISFWQQAGRAGRSGDESLVTMVARYDPIDQYYMHHPDRFFAATAEHAAVDMRNPIILSGHLLCAAAEIPVGDGDITYFGDEMMAHLRELSDEGLLAWTRRGYVYAGARRPAEAVTLTGSASGGYRIMEKGRLIETMDAAQAYREAYPGAVLLHQDTSYIVRSVDRDDGVIRVDLLEADYFTRPLTTTSVSVDRILGSRSQSGLAISFAEVTVTEAITGYQLVRYDRIIGSEILDLPANSFPTQALILAIDPSLLEDHGIADPDGTLHAAEHALIAAMPGLVICDRNDIGGISTRYHPAVDGPAIIIYDGYTGGAGLAAKAYHLTGEIADLAATIVDECRCYDGCPACIFSPKCGNENKPLDKEGSAVLLHSLRKMNEGR</sequence>
<keyword evidence="1" id="KW-0547">Nucleotide-binding</keyword>
<dbReference type="Pfam" id="PF09369">
    <property type="entry name" value="MZB"/>
    <property type="match status" value="1"/>
</dbReference>
<dbReference type="Gene3D" id="3.40.50.300">
    <property type="entry name" value="P-loop containing nucleotide triphosphate hydrolases"/>
    <property type="match status" value="2"/>
</dbReference>
<dbReference type="InterPro" id="IPR018973">
    <property type="entry name" value="MZB"/>
</dbReference>
<evidence type="ECO:0000259" key="3">
    <source>
        <dbReference type="PROSITE" id="PS51192"/>
    </source>
</evidence>
<dbReference type="GO" id="GO:0006289">
    <property type="term" value="P:nucleotide-excision repair"/>
    <property type="evidence" value="ECO:0007669"/>
    <property type="project" value="TreeGrafter"/>
</dbReference>
<keyword evidence="6" id="KW-1185">Reference proteome</keyword>
<dbReference type="Proteomes" id="UP000730161">
    <property type="component" value="Unassembled WGS sequence"/>
</dbReference>
<dbReference type="SUPFAM" id="SSF52540">
    <property type="entry name" value="P-loop containing nucleoside triphosphate hydrolases"/>
    <property type="match status" value="1"/>
</dbReference>
<proteinExistence type="predicted"/>
<dbReference type="GO" id="GO:0036297">
    <property type="term" value="P:interstrand cross-link repair"/>
    <property type="evidence" value="ECO:0007669"/>
    <property type="project" value="TreeGrafter"/>
</dbReference>
<dbReference type="Pfam" id="PF22982">
    <property type="entry name" value="WHD_HRQ1"/>
    <property type="match status" value="1"/>
</dbReference>
<dbReference type="GO" id="GO:0003676">
    <property type="term" value="F:nucleic acid binding"/>
    <property type="evidence" value="ECO:0007669"/>
    <property type="project" value="InterPro"/>
</dbReference>
<dbReference type="AlphaFoldDB" id="A0A8J7W967"/>
<evidence type="ECO:0008006" key="7">
    <source>
        <dbReference type="Google" id="ProtNLM"/>
    </source>
</evidence>
<dbReference type="Pfam" id="PF00271">
    <property type="entry name" value="Helicase_C"/>
    <property type="match status" value="1"/>
</dbReference>
<keyword evidence="2" id="KW-0067">ATP-binding</keyword>
<dbReference type="PROSITE" id="PS51194">
    <property type="entry name" value="HELICASE_CTER"/>
    <property type="match status" value="1"/>
</dbReference>
<dbReference type="InterPro" id="IPR001650">
    <property type="entry name" value="Helicase_C-like"/>
</dbReference>
<comment type="caution">
    <text evidence="5">The sequence shown here is derived from an EMBL/GenBank/DDBJ whole genome shotgun (WGS) entry which is preliminary data.</text>
</comment>
<dbReference type="InterPro" id="IPR014001">
    <property type="entry name" value="Helicase_ATP-bd"/>
</dbReference>
<dbReference type="EMBL" id="JWHL01000004">
    <property type="protein sequence ID" value="MBR1368702.1"/>
    <property type="molecule type" value="Genomic_DNA"/>
</dbReference>
<dbReference type="GO" id="GO:0005524">
    <property type="term" value="F:ATP binding"/>
    <property type="evidence" value="ECO:0007669"/>
    <property type="project" value="UniProtKB-KW"/>
</dbReference>
<accession>A0A8J7W967</accession>
<name>A0A8J7W967_9EURY</name>
<dbReference type="Pfam" id="PF00270">
    <property type="entry name" value="DEAD"/>
    <property type="match status" value="1"/>
</dbReference>
<dbReference type="CDD" id="cd18797">
    <property type="entry name" value="SF2_C_Hrq"/>
    <property type="match status" value="1"/>
</dbReference>
<dbReference type="PANTHER" id="PTHR47957:SF3">
    <property type="entry name" value="ATP-DEPENDENT HELICASE HRQ1"/>
    <property type="match status" value="1"/>
</dbReference>
<dbReference type="InterPro" id="IPR027417">
    <property type="entry name" value="P-loop_NTPase"/>
</dbReference>
<reference evidence="5" key="1">
    <citation type="submission" date="2014-12" db="EMBL/GenBank/DDBJ databases">
        <authorList>
            <person name="Huang H.-H."/>
            <person name="Chen S.-C."/>
            <person name="Lai M.-C."/>
        </authorList>
    </citation>
    <scope>NUCLEOTIDE SEQUENCE</scope>
    <source>
        <strain evidence="5">K1F9705b</strain>
    </source>
</reference>
<feature type="domain" description="Helicase C-terminal" evidence="4">
    <location>
        <begin position="265"/>
        <end position="417"/>
    </location>
</feature>
<dbReference type="PANTHER" id="PTHR47957">
    <property type="entry name" value="ATP-DEPENDENT HELICASE HRQ1"/>
    <property type="match status" value="1"/>
</dbReference>
<dbReference type="SMART" id="SM00490">
    <property type="entry name" value="HELICc"/>
    <property type="match status" value="1"/>
</dbReference>
<feature type="domain" description="Helicase ATP-binding" evidence="3">
    <location>
        <begin position="54"/>
        <end position="233"/>
    </location>
</feature>